<evidence type="ECO:0000313" key="3">
    <source>
        <dbReference type="Proteomes" id="UP000332933"/>
    </source>
</evidence>
<accession>A0A485L696</accession>
<proteinExistence type="predicted"/>
<evidence type="ECO:0000313" key="1">
    <source>
        <dbReference type="EMBL" id="KAF0693003.1"/>
    </source>
</evidence>
<keyword evidence="3" id="KW-1185">Reference proteome</keyword>
<dbReference type="EMBL" id="VJMH01005779">
    <property type="protein sequence ID" value="KAF0693003.1"/>
    <property type="molecule type" value="Genomic_DNA"/>
</dbReference>
<gene>
    <name evidence="2" type="primary">Aste57867_15982</name>
    <name evidence="1" type="ORF">As57867_015926</name>
    <name evidence="2" type="ORF">ASTE57867_15982</name>
</gene>
<dbReference type="OrthoDB" id="10617485at2759"/>
<dbReference type="AlphaFoldDB" id="A0A485L696"/>
<dbReference type="EMBL" id="CAADRA010005800">
    <property type="protein sequence ID" value="VFT92767.1"/>
    <property type="molecule type" value="Genomic_DNA"/>
</dbReference>
<dbReference type="Proteomes" id="UP000332933">
    <property type="component" value="Unassembled WGS sequence"/>
</dbReference>
<protein>
    <submittedName>
        <fullName evidence="2">Aste57867_15982 protein</fullName>
    </submittedName>
</protein>
<name>A0A485L696_9STRA</name>
<reference evidence="1" key="2">
    <citation type="submission" date="2019-06" db="EMBL/GenBank/DDBJ databases">
        <title>Genomics analysis of Aphanomyces spp. identifies a new class of oomycete effector associated with host adaptation.</title>
        <authorList>
            <person name="Gaulin E."/>
        </authorList>
    </citation>
    <scope>NUCLEOTIDE SEQUENCE</scope>
    <source>
        <strain evidence="1">CBS 578.67</strain>
    </source>
</reference>
<sequence>MTTASMVELFKALHASDPLESVITETENGDELALSKFDLEFVLALAELLMAVHSPLIYNSDAALMVATGSTVDIIASHRESRSLAANSISTVLLSSRVGAEI</sequence>
<organism evidence="2 3">
    <name type="scientific">Aphanomyces stellatus</name>
    <dbReference type="NCBI Taxonomy" id="120398"/>
    <lineage>
        <taxon>Eukaryota</taxon>
        <taxon>Sar</taxon>
        <taxon>Stramenopiles</taxon>
        <taxon>Oomycota</taxon>
        <taxon>Saprolegniomycetes</taxon>
        <taxon>Saprolegniales</taxon>
        <taxon>Verrucalvaceae</taxon>
        <taxon>Aphanomyces</taxon>
    </lineage>
</organism>
<evidence type="ECO:0000313" key="2">
    <source>
        <dbReference type="EMBL" id="VFT92767.1"/>
    </source>
</evidence>
<reference evidence="2 3" key="1">
    <citation type="submission" date="2019-03" db="EMBL/GenBank/DDBJ databases">
        <authorList>
            <person name="Gaulin E."/>
            <person name="Dumas B."/>
        </authorList>
    </citation>
    <scope>NUCLEOTIDE SEQUENCE [LARGE SCALE GENOMIC DNA]</scope>
    <source>
        <strain evidence="2">CBS 568.67</strain>
    </source>
</reference>